<dbReference type="KEGG" id="vg:60323394"/>
<protein>
    <submittedName>
        <fullName evidence="1">Uncharacterized protein</fullName>
    </submittedName>
</protein>
<keyword evidence="2" id="KW-1185">Reference proteome</keyword>
<name>A0A222ZNT2_9CAUD</name>
<evidence type="ECO:0000313" key="2">
    <source>
        <dbReference type="Proteomes" id="UP000224432"/>
    </source>
</evidence>
<proteinExistence type="predicted"/>
<sequence>MSVAVVAHRVDEARRVAVALGLQHPVLLSTRNAAQACRGRIVDTVVLVEDVPLSDDALESLQCSMLGGQGGEVYRVSRVSLPPPF</sequence>
<dbReference type="Proteomes" id="UP000224432">
    <property type="component" value="Segment"/>
</dbReference>
<dbReference type="RefSeq" id="YP_009951951.1">
    <property type="nucleotide sequence ID" value="NC_051606.1"/>
</dbReference>
<reference evidence="1 2" key="1">
    <citation type="submission" date="2017-05" db="EMBL/GenBank/DDBJ databases">
        <authorList>
            <person name="Paudel S."/>
            <person name="Amoh N.Y."/>
            <person name="Buchser W.J."/>
            <person name="Forsyth M.H."/>
            <person name="Saha M.S."/>
            <person name="Stoner T.H."/>
            <person name="Garlena R.A."/>
            <person name="Russell D.A."/>
            <person name="Pope W.H."/>
            <person name="Jacobs-Sera D."/>
            <person name="Hatfull G.F."/>
        </authorList>
    </citation>
    <scope>NUCLEOTIDE SEQUENCE [LARGE SCALE GENOMIC DNA]</scope>
</reference>
<dbReference type="GeneID" id="60323394"/>
<accession>A0A222ZNT2</accession>
<organism evidence="1 2">
    <name type="scientific">Mycobacterium phage Amohnition</name>
    <dbReference type="NCBI Taxonomy" id="2015874"/>
    <lineage>
        <taxon>Viruses</taxon>
        <taxon>Duplodnaviria</taxon>
        <taxon>Heunggongvirae</taxon>
        <taxon>Uroviricota</taxon>
        <taxon>Caudoviricetes</taxon>
        <taxon>Weiservirinae</taxon>
        <taxon>Amginevirus</taxon>
        <taxon>Amginevirus amohnition</taxon>
    </lineage>
</organism>
<gene>
    <name evidence="1" type="primary">87</name>
    <name evidence="1" type="ORF">SEA_AMOHNITION_87</name>
</gene>
<dbReference type="EMBL" id="MF140398">
    <property type="protein sequence ID" value="ASR86367.1"/>
    <property type="molecule type" value="Genomic_DNA"/>
</dbReference>
<evidence type="ECO:0000313" key="1">
    <source>
        <dbReference type="EMBL" id="ASR86367.1"/>
    </source>
</evidence>